<dbReference type="PROSITE" id="PS52050">
    <property type="entry name" value="WYL"/>
    <property type="match status" value="1"/>
</dbReference>
<dbReference type="Pfam" id="PF13280">
    <property type="entry name" value="WYL"/>
    <property type="match status" value="1"/>
</dbReference>
<dbReference type="Proteomes" id="UP000192939">
    <property type="component" value="Unassembled WGS sequence"/>
</dbReference>
<organism evidence="3 4">
    <name type="scientific">Paenibacillus barengoltzii J12</name>
    <dbReference type="NCBI Taxonomy" id="935846"/>
    <lineage>
        <taxon>Bacteria</taxon>
        <taxon>Bacillati</taxon>
        <taxon>Bacillota</taxon>
        <taxon>Bacilli</taxon>
        <taxon>Bacillales</taxon>
        <taxon>Paenibacillaceae</taxon>
        <taxon>Paenibacillus</taxon>
    </lineage>
</organism>
<reference evidence="3 4" key="1">
    <citation type="submission" date="2017-04" db="EMBL/GenBank/DDBJ databases">
        <authorList>
            <person name="Varghese N."/>
            <person name="Submissions S."/>
        </authorList>
    </citation>
    <scope>NUCLEOTIDE SEQUENCE [LARGE SCALE GENOMIC DNA]</scope>
    <source>
        <strain evidence="3 4">J12</strain>
    </source>
</reference>
<comment type="caution">
    <text evidence="3">The sequence shown here is derived from an EMBL/GenBank/DDBJ whole genome shotgun (WGS) entry which is preliminary data.</text>
</comment>
<dbReference type="PANTHER" id="PTHR34580:SF1">
    <property type="entry name" value="PROTEIN PAFC"/>
    <property type="match status" value="1"/>
</dbReference>
<feature type="domain" description="WCX" evidence="2">
    <location>
        <begin position="249"/>
        <end position="320"/>
    </location>
</feature>
<protein>
    <submittedName>
        <fullName evidence="3">Predicted DNA-binding transcriptional regulator YafY, contains an HTH and WYL domains</fullName>
    </submittedName>
</protein>
<gene>
    <name evidence="3" type="ORF">SAMN02744124_00802</name>
</gene>
<accession>A0ABY1LTM4</accession>
<dbReference type="InterPro" id="IPR026881">
    <property type="entry name" value="WYL_dom"/>
</dbReference>
<dbReference type="RefSeq" id="WP_085278413.1">
    <property type="nucleotide sequence ID" value="NZ_FXAE01000005.1"/>
</dbReference>
<keyword evidence="4" id="KW-1185">Reference proteome</keyword>
<keyword evidence="3" id="KW-0238">DNA-binding</keyword>
<evidence type="ECO:0000313" key="4">
    <source>
        <dbReference type="Proteomes" id="UP000192939"/>
    </source>
</evidence>
<dbReference type="EMBL" id="FXAE01000005">
    <property type="protein sequence ID" value="SMF01189.1"/>
    <property type="molecule type" value="Genomic_DNA"/>
</dbReference>
<dbReference type="InterPro" id="IPR051534">
    <property type="entry name" value="CBASS_pafABC_assoc_protein"/>
</dbReference>
<feature type="domain" description="WYL" evidence="1">
    <location>
        <begin position="148"/>
        <end position="218"/>
    </location>
</feature>
<evidence type="ECO:0000259" key="1">
    <source>
        <dbReference type="Pfam" id="PF13280"/>
    </source>
</evidence>
<dbReference type="Pfam" id="PF25583">
    <property type="entry name" value="WCX"/>
    <property type="match status" value="1"/>
</dbReference>
<dbReference type="GO" id="GO:0003677">
    <property type="term" value="F:DNA binding"/>
    <property type="evidence" value="ECO:0007669"/>
    <property type="project" value="UniProtKB-KW"/>
</dbReference>
<evidence type="ECO:0000313" key="3">
    <source>
        <dbReference type="EMBL" id="SMF01189.1"/>
    </source>
</evidence>
<dbReference type="PANTHER" id="PTHR34580">
    <property type="match status" value="1"/>
</dbReference>
<evidence type="ECO:0000259" key="2">
    <source>
        <dbReference type="Pfam" id="PF25583"/>
    </source>
</evidence>
<dbReference type="InterPro" id="IPR057727">
    <property type="entry name" value="WCX_dom"/>
</dbReference>
<sequence>MKKIPPALRLLAIQELLRKYTDEDNEITIQELIGLLMQKFPNHSTPSLNTIESDIAHLSEAGFKIQIRRGAHNQFFYKYVPDISSSELRMIIDSIASAKILTVDQTDKLVKKVRGLSSLYFQNELSNTVKYENRIKSTDEGIMHHIILLHKAIIESQKILIIYGRFNVAKHFVHSNKGEPYLIEPYDLYWNSDYYYLICRYKGSWRHFRLDRIVDVTVMSEKFKRDPNFSVEEYTHTLFNMYPGDVRIVEIRFESHLINAVLDRFGLQADIQKDGDNHFILKFRGAISEGLKRWILIWGSDAEVLYPSDLRTAMQEEVDKFYKIYHKQQL</sequence>
<proteinExistence type="predicted"/>
<name>A0ABY1LTM4_9BACL</name>